<dbReference type="AlphaFoldDB" id="A0AAD6X7B4"/>
<evidence type="ECO:0000313" key="2">
    <source>
        <dbReference type="EMBL" id="KAJ7034824.1"/>
    </source>
</evidence>
<reference evidence="2" key="1">
    <citation type="submission" date="2023-03" db="EMBL/GenBank/DDBJ databases">
        <title>Massive genome expansion in bonnet fungi (Mycena s.s.) driven by repeated elements and novel gene families across ecological guilds.</title>
        <authorList>
            <consortium name="Lawrence Berkeley National Laboratory"/>
            <person name="Harder C.B."/>
            <person name="Miyauchi S."/>
            <person name="Viragh M."/>
            <person name="Kuo A."/>
            <person name="Thoen E."/>
            <person name="Andreopoulos B."/>
            <person name="Lu D."/>
            <person name="Skrede I."/>
            <person name="Drula E."/>
            <person name="Henrissat B."/>
            <person name="Morin E."/>
            <person name="Kohler A."/>
            <person name="Barry K."/>
            <person name="LaButti K."/>
            <person name="Morin E."/>
            <person name="Salamov A."/>
            <person name="Lipzen A."/>
            <person name="Mereny Z."/>
            <person name="Hegedus B."/>
            <person name="Baldrian P."/>
            <person name="Stursova M."/>
            <person name="Weitz H."/>
            <person name="Taylor A."/>
            <person name="Grigoriev I.V."/>
            <person name="Nagy L.G."/>
            <person name="Martin F."/>
            <person name="Kauserud H."/>
        </authorList>
    </citation>
    <scope>NUCLEOTIDE SEQUENCE</scope>
    <source>
        <strain evidence="2">CBHHK200</strain>
    </source>
</reference>
<organism evidence="2 3">
    <name type="scientific">Mycena alexandri</name>
    <dbReference type="NCBI Taxonomy" id="1745969"/>
    <lineage>
        <taxon>Eukaryota</taxon>
        <taxon>Fungi</taxon>
        <taxon>Dikarya</taxon>
        <taxon>Basidiomycota</taxon>
        <taxon>Agaricomycotina</taxon>
        <taxon>Agaricomycetes</taxon>
        <taxon>Agaricomycetidae</taxon>
        <taxon>Agaricales</taxon>
        <taxon>Marasmiineae</taxon>
        <taxon>Mycenaceae</taxon>
        <taxon>Mycena</taxon>
    </lineage>
</organism>
<feature type="signal peptide" evidence="1">
    <location>
        <begin position="1"/>
        <end position="21"/>
    </location>
</feature>
<feature type="chain" id="PRO_5042206418" evidence="1">
    <location>
        <begin position="22"/>
        <end position="277"/>
    </location>
</feature>
<evidence type="ECO:0000256" key="1">
    <source>
        <dbReference type="SAM" id="SignalP"/>
    </source>
</evidence>
<keyword evidence="3" id="KW-1185">Reference proteome</keyword>
<accession>A0AAD6X7B4</accession>
<gene>
    <name evidence="2" type="ORF">C8F04DRAFT_1259502</name>
</gene>
<dbReference type="EMBL" id="JARJCM010000054">
    <property type="protein sequence ID" value="KAJ7034824.1"/>
    <property type="molecule type" value="Genomic_DNA"/>
</dbReference>
<comment type="caution">
    <text evidence="2">The sequence shown here is derived from an EMBL/GenBank/DDBJ whole genome shotgun (WGS) entry which is preliminary data.</text>
</comment>
<keyword evidence="1" id="KW-0732">Signal</keyword>
<protein>
    <submittedName>
        <fullName evidence="2">Uncharacterized protein</fullName>
    </submittedName>
</protein>
<dbReference type="Proteomes" id="UP001218188">
    <property type="component" value="Unassembled WGS sequence"/>
</dbReference>
<name>A0AAD6X7B4_9AGAR</name>
<proteinExistence type="predicted"/>
<sequence>MSHLHILVVFMSALLVGLATSTRCQPTSLAELKAMPFWQTFYDRLGVVVWGQPVGSFMFDLVGFNIDTTFDDGDGARACSIETVSFQTIGEPICYVTTTYSKESAIPPSGPLTIDYPTGFSTVVAGTVTKVAAPVTDGKVYDRSFIVQDATPIVNSTAGLTRQYQANGLYSDTLGNSFEVDVNREYGTNVTLWGAPGTICSVHYHNTTCIQEATGQAPFRLEGGVRVGFNSKVNGHYYWYLWFDQWIPGNQAWSYSQFRATITTSGSDDPTPLWDCK</sequence>
<evidence type="ECO:0000313" key="3">
    <source>
        <dbReference type="Proteomes" id="UP001218188"/>
    </source>
</evidence>